<organism evidence="2 3">
    <name type="scientific">Acinetobacter nectaris CIP 110549</name>
    <dbReference type="NCBI Taxonomy" id="1392540"/>
    <lineage>
        <taxon>Bacteria</taxon>
        <taxon>Pseudomonadati</taxon>
        <taxon>Pseudomonadota</taxon>
        <taxon>Gammaproteobacteria</taxon>
        <taxon>Moraxellales</taxon>
        <taxon>Moraxellaceae</taxon>
        <taxon>Acinetobacter</taxon>
    </lineage>
</organism>
<protein>
    <recommendedName>
        <fullName evidence="4">Membrane fusogenic activity</fullName>
    </recommendedName>
</protein>
<dbReference type="HOGENOM" id="CLU_154412_4_0_6"/>
<comment type="caution">
    <text evidence="2">The sequence shown here is derived from an EMBL/GenBank/DDBJ whole genome shotgun (WGS) entry which is preliminary data.</text>
</comment>
<dbReference type="OrthoDB" id="6712573at2"/>
<gene>
    <name evidence="2" type="ORF">P256_01960</name>
</gene>
<keyword evidence="1" id="KW-0175">Coiled coil</keyword>
<keyword evidence="3" id="KW-1185">Reference proteome</keyword>
<accession>V2TKY2</accession>
<dbReference type="AlphaFoldDB" id="V2TKY2"/>
<evidence type="ECO:0000313" key="3">
    <source>
        <dbReference type="Proteomes" id="UP000023785"/>
    </source>
</evidence>
<evidence type="ECO:0000313" key="2">
    <source>
        <dbReference type="EMBL" id="ESK38421.1"/>
    </source>
</evidence>
<dbReference type="EMBL" id="AYER01000007">
    <property type="protein sequence ID" value="ESK38421.1"/>
    <property type="molecule type" value="Genomic_DNA"/>
</dbReference>
<sequence>MIEQLIQSILSQIEQPKADLEHNLRALLSETVKKMDLVSKEEIERHQIALSQANIRVDELSQQVTILEQAIQNIEAQK</sequence>
<proteinExistence type="predicted"/>
<name>V2TKY2_9GAMM</name>
<reference evidence="2 3" key="1">
    <citation type="submission" date="2013-10" db="EMBL/GenBank/DDBJ databases">
        <title>The Genome Sequence of Acinetobacter nectaris CIP 110549.</title>
        <authorList>
            <consortium name="The Broad Institute Genomics Platform"/>
            <consortium name="The Broad Institute Genome Sequencing Center for Infectious Disease"/>
            <person name="Cerqueira G."/>
            <person name="Feldgarden M."/>
            <person name="Courvalin P."/>
            <person name="Grillot-Courvalin C."/>
            <person name="Clermont D."/>
            <person name="Rocha E."/>
            <person name="Yoon E.-J."/>
            <person name="Nemec A."/>
            <person name="Young S.K."/>
            <person name="Zeng Q."/>
            <person name="Gargeya S."/>
            <person name="Fitzgerald M."/>
            <person name="Abouelleil A."/>
            <person name="Alvarado L."/>
            <person name="Berlin A.M."/>
            <person name="Chapman S.B."/>
            <person name="Gainer-Dewar J."/>
            <person name="Goldberg J."/>
            <person name="Gnerre S."/>
            <person name="Griggs A."/>
            <person name="Gujja S."/>
            <person name="Hansen M."/>
            <person name="Howarth C."/>
            <person name="Imamovic A."/>
            <person name="Ireland A."/>
            <person name="Larimer J."/>
            <person name="McCowan C."/>
            <person name="Murphy C."/>
            <person name="Pearson M."/>
            <person name="Poon T.W."/>
            <person name="Priest M."/>
            <person name="Roberts A."/>
            <person name="Saif S."/>
            <person name="Shea T."/>
            <person name="Sykes S."/>
            <person name="Wortman J."/>
            <person name="Nusbaum C."/>
            <person name="Birren B."/>
        </authorList>
    </citation>
    <scope>NUCLEOTIDE SEQUENCE [LARGE SCALE GENOMIC DNA]</scope>
    <source>
        <strain evidence="2 3">CIP 110549</strain>
    </source>
</reference>
<evidence type="ECO:0008006" key="4">
    <source>
        <dbReference type="Google" id="ProtNLM"/>
    </source>
</evidence>
<evidence type="ECO:0000256" key="1">
    <source>
        <dbReference type="SAM" id="Coils"/>
    </source>
</evidence>
<feature type="coiled-coil region" evidence="1">
    <location>
        <begin position="43"/>
        <end position="77"/>
    </location>
</feature>
<dbReference type="Pfam" id="PF04380">
    <property type="entry name" value="BMFP"/>
    <property type="match status" value="1"/>
</dbReference>
<dbReference type="eggNOG" id="COG2960">
    <property type="taxonomic scope" value="Bacteria"/>
</dbReference>
<dbReference type="RefSeq" id="WP_023273578.1">
    <property type="nucleotide sequence ID" value="NZ_KI530734.1"/>
</dbReference>
<dbReference type="STRING" id="1392540.P256_01960"/>
<dbReference type="Proteomes" id="UP000023785">
    <property type="component" value="Unassembled WGS sequence"/>
</dbReference>
<dbReference type="InterPro" id="IPR007475">
    <property type="entry name" value="UbiK"/>
</dbReference>
<dbReference type="PATRIC" id="fig|1392540.3.peg.1890"/>